<gene>
    <name evidence="1" type="ORF">Cni_G04125</name>
</gene>
<dbReference type="AlphaFoldDB" id="A0AAQ3JSA0"/>
<evidence type="ECO:0000313" key="1">
    <source>
        <dbReference type="EMBL" id="WOK95418.1"/>
    </source>
</evidence>
<reference evidence="1 2" key="1">
    <citation type="submission" date="2023-10" db="EMBL/GenBank/DDBJ databases">
        <title>Chromosome-scale genome assembly provides insights into flower coloration mechanisms of Canna indica.</title>
        <authorList>
            <person name="Li C."/>
        </authorList>
    </citation>
    <scope>NUCLEOTIDE SEQUENCE [LARGE SCALE GENOMIC DNA]</scope>
    <source>
        <tissue evidence="1">Flower</tissue>
    </source>
</reference>
<keyword evidence="2" id="KW-1185">Reference proteome</keyword>
<accession>A0AAQ3JSA0</accession>
<dbReference type="Proteomes" id="UP001327560">
    <property type="component" value="Chromosome 1"/>
</dbReference>
<proteinExistence type="predicted"/>
<dbReference type="EMBL" id="CP136890">
    <property type="protein sequence ID" value="WOK95418.1"/>
    <property type="molecule type" value="Genomic_DNA"/>
</dbReference>
<organism evidence="1 2">
    <name type="scientific">Canna indica</name>
    <name type="common">Indian-shot</name>
    <dbReference type="NCBI Taxonomy" id="4628"/>
    <lineage>
        <taxon>Eukaryota</taxon>
        <taxon>Viridiplantae</taxon>
        <taxon>Streptophyta</taxon>
        <taxon>Embryophyta</taxon>
        <taxon>Tracheophyta</taxon>
        <taxon>Spermatophyta</taxon>
        <taxon>Magnoliopsida</taxon>
        <taxon>Liliopsida</taxon>
        <taxon>Zingiberales</taxon>
        <taxon>Cannaceae</taxon>
        <taxon>Canna</taxon>
    </lineage>
</organism>
<evidence type="ECO:0000313" key="2">
    <source>
        <dbReference type="Proteomes" id="UP001327560"/>
    </source>
</evidence>
<name>A0AAQ3JSA0_9LILI</name>
<protein>
    <submittedName>
        <fullName evidence="1">Uncharacterized protein</fullName>
    </submittedName>
</protein>
<sequence length="93" mass="9969">MRFIFLSLPLTAVIFSFSVVASSSVAITIISSLAPMWTPSFAPLASLLPHPFGPYDLLYKGAPRLLESHYNELGVVEAAKDNGTAGERGWSGD</sequence>